<keyword evidence="2" id="KW-0408">Iron</keyword>
<sequence>MKYLHGSSNQDTNEIEKAITDISTKLAASTSEKHTSEEEEASLWKRLGKLLLDAGEYAEASRIFRKGAERCPTDESLQHHLKVYNAFHIDNETCETTEDLPPLDVTNMSKDIFLTLDVPPEAIPEEVIQIAKRKSEHVDVQELSKLLHASKEPILSKVACKYIINAAEKATAIKGWTKDRHLQAPTCDIPAFDLENEVVHWLKDAMRNCLFPLLAKAFPKAMNIDHEKLRIQDMFVVRYDADNENRRQGFKYLKPHEDESIISLTIALNDMTDYDGGGLFIASTGDLLNGDAGTVLGFAGKIVHGGYPVERGTRWILMKTHRAKRVGMF</sequence>
<dbReference type="InterPro" id="IPR019734">
    <property type="entry name" value="TPR_rpt"/>
</dbReference>
<dbReference type="Gene3D" id="2.60.120.620">
    <property type="entry name" value="q2cbj1_9rhob like domain"/>
    <property type="match status" value="1"/>
</dbReference>
<evidence type="ECO:0000256" key="2">
    <source>
        <dbReference type="RuleBase" id="RU003682"/>
    </source>
</evidence>
<accession>A0AAD3D0M0</accession>
<dbReference type="GO" id="GO:0046872">
    <property type="term" value="F:metal ion binding"/>
    <property type="evidence" value="ECO:0007669"/>
    <property type="project" value="UniProtKB-KW"/>
</dbReference>
<evidence type="ECO:0000313" key="5">
    <source>
        <dbReference type="Proteomes" id="UP001054902"/>
    </source>
</evidence>
<dbReference type="PROSITE" id="PS50005">
    <property type="entry name" value="TPR"/>
    <property type="match status" value="1"/>
</dbReference>
<evidence type="ECO:0000313" key="4">
    <source>
        <dbReference type="EMBL" id="GFH55498.1"/>
    </source>
</evidence>
<protein>
    <recommendedName>
        <fullName evidence="3">Fe2OG dioxygenase domain-containing protein</fullName>
    </recommendedName>
</protein>
<name>A0AAD3D0M0_9STRA</name>
<organism evidence="4 5">
    <name type="scientific">Chaetoceros tenuissimus</name>
    <dbReference type="NCBI Taxonomy" id="426638"/>
    <lineage>
        <taxon>Eukaryota</taxon>
        <taxon>Sar</taxon>
        <taxon>Stramenopiles</taxon>
        <taxon>Ochrophyta</taxon>
        <taxon>Bacillariophyta</taxon>
        <taxon>Coscinodiscophyceae</taxon>
        <taxon>Chaetocerotophycidae</taxon>
        <taxon>Chaetocerotales</taxon>
        <taxon>Chaetocerotaceae</taxon>
        <taxon>Chaetoceros</taxon>
    </lineage>
</organism>
<keyword evidence="2" id="KW-0560">Oxidoreductase</keyword>
<proteinExistence type="inferred from homology"/>
<comment type="caution">
    <text evidence="4">The sequence shown here is derived from an EMBL/GenBank/DDBJ whole genome shotgun (WGS) entry which is preliminary data.</text>
</comment>
<reference evidence="4 5" key="1">
    <citation type="journal article" date="2021" name="Sci. Rep.">
        <title>The genome of the diatom Chaetoceros tenuissimus carries an ancient integrated fragment of an extant virus.</title>
        <authorList>
            <person name="Hongo Y."/>
            <person name="Kimura K."/>
            <person name="Takaki Y."/>
            <person name="Yoshida Y."/>
            <person name="Baba S."/>
            <person name="Kobayashi G."/>
            <person name="Nagasaki K."/>
            <person name="Hano T."/>
            <person name="Tomaru Y."/>
        </authorList>
    </citation>
    <scope>NUCLEOTIDE SEQUENCE [LARGE SCALE GENOMIC DNA]</scope>
    <source>
        <strain evidence="4 5">NIES-3715</strain>
    </source>
</reference>
<dbReference type="Pfam" id="PF13428">
    <property type="entry name" value="TPR_14"/>
    <property type="match status" value="1"/>
</dbReference>
<evidence type="ECO:0000259" key="3">
    <source>
        <dbReference type="PROSITE" id="PS51471"/>
    </source>
</evidence>
<feature type="repeat" description="TPR" evidence="1">
    <location>
        <begin position="41"/>
        <end position="74"/>
    </location>
</feature>
<dbReference type="PROSITE" id="PS51471">
    <property type="entry name" value="FE2OG_OXY"/>
    <property type="match status" value="1"/>
</dbReference>
<evidence type="ECO:0000256" key="1">
    <source>
        <dbReference type="PROSITE-ProRule" id="PRU00339"/>
    </source>
</evidence>
<dbReference type="EMBL" id="BLLK01000049">
    <property type="protein sequence ID" value="GFH55498.1"/>
    <property type="molecule type" value="Genomic_DNA"/>
</dbReference>
<dbReference type="InterPro" id="IPR005123">
    <property type="entry name" value="Oxoglu/Fe-dep_dioxygenase_dom"/>
</dbReference>
<dbReference type="GO" id="GO:0016491">
    <property type="term" value="F:oxidoreductase activity"/>
    <property type="evidence" value="ECO:0007669"/>
    <property type="project" value="UniProtKB-KW"/>
</dbReference>
<keyword evidence="1" id="KW-0802">TPR repeat</keyword>
<feature type="domain" description="Fe2OG dioxygenase" evidence="3">
    <location>
        <begin position="230"/>
        <end position="323"/>
    </location>
</feature>
<keyword evidence="5" id="KW-1185">Reference proteome</keyword>
<comment type="similarity">
    <text evidence="2">Belongs to the iron/ascorbate-dependent oxidoreductase family.</text>
</comment>
<dbReference type="AlphaFoldDB" id="A0AAD3D0M0"/>
<gene>
    <name evidence="4" type="ORF">CTEN210_11974</name>
</gene>
<keyword evidence="2" id="KW-0479">Metal-binding</keyword>
<dbReference type="Proteomes" id="UP001054902">
    <property type="component" value="Unassembled WGS sequence"/>
</dbReference>